<evidence type="ECO:0000256" key="1">
    <source>
        <dbReference type="SAM" id="Phobius"/>
    </source>
</evidence>
<gene>
    <name evidence="4" type="ORF">D0Y50_12240</name>
</gene>
<keyword evidence="5" id="KW-1185">Reference proteome</keyword>
<organism evidence="4 5">
    <name type="scientific">Salinimonas sediminis</name>
    <dbReference type="NCBI Taxonomy" id="2303538"/>
    <lineage>
        <taxon>Bacteria</taxon>
        <taxon>Pseudomonadati</taxon>
        <taxon>Pseudomonadota</taxon>
        <taxon>Gammaproteobacteria</taxon>
        <taxon>Alteromonadales</taxon>
        <taxon>Alteromonadaceae</taxon>
        <taxon>Alteromonas/Salinimonas group</taxon>
        <taxon>Salinimonas</taxon>
    </lineage>
</organism>
<feature type="transmembrane region" description="Helical" evidence="1">
    <location>
        <begin position="113"/>
        <end position="133"/>
    </location>
</feature>
<evidence type="ECO:0000259" key="3">
    <source>
        <dbReference type="Pfam" id="PF21001"/>
    </source>
</evidence>
<dbReference type="Pfam" id="PF21001">
    <property type="entry name" value="YqiJ_N"/>
    <property type="match status" value="1"/>
</dbReference>
<protein>
    <submittedName>
        <fullName evidence="4">DUF1449 family protein</fullName>
    </submittedName>
</protein>
<keyword evidence="1" id="KW-0812">Transmembrane</keyword>
<dbReference type="Pfam" id="PF07290">
    <property type="entry name" value="YqiJ_OB"/>
    <property type="match status" value="1"/>
</dbReference>
<dbReference type="EMBL" id="CP031769">
    <property type="protein sequence ID" value="AXR07051.1"/>
    <property type="molecule type" value="Genomic_DNA"/>
</dbReference>
<feature type="domain" description="Inner membrane protein YqiJ OB-fold" evidence="2">
    <location>
        <begin position="149"/>
        <end position="202"/>
    </location>
</feature>
<evidence type="ECO:0000313" key="5">
    <source>
        <dbReference type="Proteomes" id="UP000262073"/>
    </source>
</evidence>
<feature type="domain" description="Inner membrane protein YqiJ N-terminal" evidence="3">
    <location>
        <begin position="13"/>
        <end position="122"/>
    </location>
</feature>
<evidence type="ECO:0000259" key="2">
    <source>
        <dbReference type="Pfam" id="PF07290"/>
    </source>
</evidence>
<dbReference type="OrthoDB" id="7207054at2"/>
<keyword evidence="1" id="KW-1133">Transmembrane helix</keyword>
<accession>A0A346NNE4</accession>
<name>A0A346NNE4_9ALTE</name>
<reference evidence="4 5" key="1">
    <citation type="submission" date="2018-08" db="EMBL/GenBank/DDBJ databases">
        <title>Salinimonas sediminis sp. nov., a piezophilic bacterium isolated from a deep-sea sediment sample from the New Britain Trench.</title>
        <authorList>
            <person name="Cao J."/>
        </authorList>
    </citation>
    <scope>NUCLEOTIDE SEQUENCE [LARGE SCALE GENOMIC DNA]</scope>
    <source>
        <strain evidence="4 5">N102</strain>
    </source>
</reference>
<dbReference type="InterPro" id="IPR048376">
    <property type="entry name" value="YqiJ_N"/>
</dbReference>
<evidence type="ECO:0000313" key="4">
    <source>
        <dbReference type="EMBL" id="AXR07051.1"/>
    </source>
</evidence>
<feature type="transmembrane region" description="Helical" evidence="1">
    <location>
        <begin position="82"/>
        <end position="101"/>
    </location>
</feature>
<dbReference type="KEGG" id="salm:D0Y50_12240"/>
<dbReference type="InterPro" id="IPR010840">
    <property type="entry name" value="YqiJ_OB"/>
</dbReference>
<feature type="transmembrane region" description="Helical" evidence="1">
    <location>
        <begin position="12"/>
        <end position="36"/>
    </location>
</feature>
<dbReference type="Proteomes" id="UP000262073">
    <property type="component" value="Chromosome"/>
</dbReference>
<sequence>MMSMATWLISGVNIWFGAAVAVVITVFLLEIGFMIIGKSGMGVFDTMPDQRTYPYSAPCRLPSYVTHVIKWVGLDAMPNMQWLSLFLTLFAIAGYSVSLLVTKLLPAIHTSSFILPLATTLAVIGCSLCGQSLTTLLHGSHSRFSKAYCGCAAQITVGEARVGNPAEGRFTDGEHQTRYILIEPENAQCAFSPGDTVILVRPSPPYWLAKRYDHRAV</sequence>
<keyword evidence="1" id="KW-0472">Membrane</keyword>
<proteinExistence type="predicted"/>
<dbReference type="AlphaFoldDB" id="A0A346NNE4"/>